<sequence length="947" mass="106993">MESSQRRAGMVPLSLSHAPRSSDKHGMGDRDKGLNEGIRANIPMVIACDEIRREVSAFLSMANKQIDKTFTFDKVFGPSSKQKELYDQAISPVVNEVLEGYNCTIFAYGQTGTGKTFTMEGGRKIKNGEFPSDAGVIPRAVKQIFDMFEMQVTDYSMKVTFLELYNEDLNDLLAPEESKFSDERSKRSIALMEDGKGGVFVRGLEEEVRRTAETLLNKQSSRSHSIFSITIHMKESTHEGEEMIKCGKLNLVDLAGSENVMRSGAREGRAREAGEINKSLLTLGRVINALVEHSGHIPYRESKLTRLLMDSLGGKTKTCIIATVSPAINCLEETLSTLEYAHRAKSIKNKPEINQKLMKSALIKDLYSEISRLRQEVYAAKEKNGVYLPQDRYLHEEAHKKAMAEKIEQMAIDLESKNKVKSFNIKTLRCSFRCFHKRFTQSTIPRIEKALMDCAHELRSELENTSADVSGLFSKIESKNKTADYNRTLVQRFHTQLTENLDILHGILSTSVIQQEKQLKEMEEDMHTFVSKKVQSTEDLHIHAGKLKDLYCYGIKTLEDVAGELQVDSQSTIEKLSLQVSSHASALDDCFKGIVSEADKVLIELQSSLTEQEDKLVAFTHLQHEAHLRAIKATQSIAKLSIDFFSTLDTLVSKISDNLEETQMVQDRKFIEFTEKFEESTLNEEKQLLEKVAEIIASSNTRKKLLVQTTVDSLRKSSTSMTNNLHNELSIARICTSSYKNQWKAYVQEAENQYSEGTTSVEIARGGLEEGFQQCSQQWRDAHNSLTKLEDGNVSSVDSIVRRGMEANQMLCDRLSCVTSTSLQKINMEQKGSLKLDRDTYEKIDNMTSAFQDELRQLRNRHSHRVAEITGNAEKCLEDEYRVEETSCSTPMRLINLPSIASIEELKTPAFEELLKLFWASKQVNGEVKHLSGAHEPQSRVPLTQKN</sequence>
<keyword evidence="1" id="KW-0413">Isomerase</keyword>
<evidence type="ECO:0000313" key="1">
    <source>
        <dbReference type="EMBL" id="KAH7656825.1"/>
    </source>
</evidence>
<gene>
    <name evidence="1" type="ORF">IHE45_18G099000</name>
</gene>
<name>A0ACB7U924_DIOAL</name>
<accession>A0ACB7U924</accession>
<organism evidence="1 2">
    <name type="scientific">Dioscorea alata</name>
    <name type="common">Purple yam</name>
    <dbReference type="NCBI Taxonomy" id="55571"/>
    <lineage>
        <taxon>Eukaryota</taxon>
        <taxon>Viridiplantae</taxon>
        <taxon>Streptophyta</taxon>
        <taxon>Embryophyta</taxon>
        <taxon>Tracheophyta</taxon>
        <taxon>Spermatophyta</taxon>
        <taxon>Magnoliopsida</taxon>
        <taxon>Liliopsida</taxon>
        <taxon>Dioscoreales</taxon>
        <taxon>Dioscoreaceae</taxon>
        <taxon>Dioscorea</taxon>
    </lineage>
</organism>
<dbReference type="EC" id="5.6.1.3" evidence="1"/>
<evidence type="ECO:0000313" key="2">
    <source>
        <dbReference type="Proteomes" id="UP000827976"/>
    </source>
</evidence>
<protein>
    <submittedName>
        <fullName evidence="1">Plus-end-directed kinesin ATPase protein</fullName>
        <ecNumber evidence="1">5.6.1.3</ecNumber>
    </submittedName>
</protein>
<proteinExistence type="predicted"/>
<keyword evidence="2" id="KW-1185">Reference proteome</keyword>
<comment type="caution">
    <text evidence="1">The sequence shown here is derived from an EMBL/GenBank/DDBJ whole genome shotgun (WGS) entry which is preliminary data.</text>
</comment>
<reference evidence="2" key="1">
    <citation type="journal article" date="2022" name="Nat. Commun.">
        <title>Chromosome evolution and the genetic basis of agronomically important traits in greater yam.</title>
        <authorList>
            <person name="Bredeson J.V."/>
            <person name="Lyons J.B."/>
            <person name="Oniyinde I.O."/>
            <person name="Okereke N.R."/>
            <person name="Kolade O."/>
            <person name="Nnabue I."/>
            <person name="Nwadili C.O."/>
            <person name="Hribova E."/>
            <person name="Parker M."/>
            <person name="Nwogha J."/>
            <person name="Shu S."/>
            <person name="Carlson J."/>
            <person name="Kariba R."/>
            <person name="Muthemba S."/>
            <person name="Knop K."/>
            <person name="Barton G.J."/>
            <person name="Sherwood A.V."/>
            <person name="Lopez-Montes A."/>
            <person name="Asiedu R."/>
            <person name="Jamnadass R."/>
            <person name="Muchugi A."/>
            <person name="Goodstein D."/>
            <person name="Egesi C.N."/>
            <person name="Featherston J."/>
            <person name="Asfaw A."/>
            <person name="Simpson G.G."/>
            <person name="Dolezel J."/>
            <person name="Hendre P.S."/>
            <person name="Van Deynze A."/>
            <person name="Kumar P.L."/>
            <person name="Obidiegwu J.E."/>
            <person name="Bhattacharjee R."/>
            <person name="Rokhsar D.S."/>
        </authorList>
    </citation>
    <scope>NUCLEOTIDE SEQUENCE [LARGE SCALE GENOMIC DNA]</scope>
    <source>
        <strain evidence="2">cv. TDa95/00328</strain>
    </source>
</reference>
<dbReference type="Proteomes" id="UP000827976">
    <property type="component" value="Chromosome 18"/>
</dbReference>
<dbReference type="EMBL" id="CM037028">
    <property type="protein sequence ID" value="KAH7656825.1"/>
    <property type="molecule type" value="Genomic_DNA"/>
</dbReference>